<dbReference type="EMBL" id="BEZZ01030141">
    <property type="protein sequence ID" value="GCC40155.1"/>
    <property type="molecule type" value="Genomic_DNA"/>
</dbReference>
<dbReference type="Gene3D" id="2.60.40.820">
    <property type="entry name" value="Transcription factor, T-box"/>
    <property type="match status" value="1"/>
</dbReference>
<sequence length="85" mass="9280">MNSSAGFRLLLGPEAYQDYEACPLAPREQAGDFGPTREPERVPAGGRVTRKSPKVAGVTVQLEMKGLWDEFNQLGTEMIVTKAGR</sequence>
<name>A0A401TC32_CHIPU</name>
<keyword evidence="9" id="KW-1185">Reference proteome</keyword>
<evidence type="ECO:0000259" key="7">
    <source>
        <dbReference type="PROSITE" id="PS50252"/>
    </source>
</evidence>
<evidence type="ECO:0000313" key="8">
    <source>
        <dbReference type="EMBL" id="GCC40155.1"/>
    </source>
</evidence>
<evidence type="ECO:0000256" key="3">
    <source>
        <dbReference type="ARBA" id="ARBA00023163"/>
    </source>
</evidence>
<keyword evidence="1" id="KW-0805">Transcription regulation</keyword>
<dbReference type="InterPro" id="IPR008967">
    <property type="entry name" value="p53-like_TF_DNA-bd_sf"/>
</dbReference>
<reference evidence="8 9" key="1">
    <citation type="journal article" date="2018" name="Nat. Ecol. Evol.">
        <title>Shark genomes provide insights into elasmobranch evolution and the origin of vertebrates.</title>
        <authorList>
            <person name="Hara Y"/>
            <person name="Yamaguchi K"/>
            <person name="Onimaru K"/>
            <person name="Kadota M"/>
            <person name="Koyanagi M"/>
            <person name="Keeley SD"/>
            <person name="Tatsumi K"/>
            <person name="Tanaka K"/>
            <person name="Motone F"/>
            <person name="Kageyama Y"/>
            <person name="Nozu R"/>
            <person name="Adachi N"/>
            <person name="Nishimura O"/>
            <person name="Nakagawa R"/>
            <person name="Tanegashima C"/>
            <person name="Kiyatake I"/>
            <person name="Matsumoto R"/>
            <person name="Murakumo K"/>
            <person name="Nishida K"/>
            <person name="Terakita A"/>
            <person name="Kuratani S"/>
            <person name="Sato K"/>
            <person name="Hyodo S Kuraku.S."/>
        </authorList>
    </citation>
    <scope>NUCLEOTIDE SEQUENCE [LARGE SCALE GENOMIC DNA]</scope>
</reference>
<protein>
    <recommendedName>
        <fullName evidence="7">T-box domain-containing protein</fullName>
    </recommendedName>
</protein>
<dbReference type="GO" id="GO:0000981">
    <property type="term" value="F:DNA-binding transcription factor activity, RNA polymerase II-specific"/>
    <property type="evidence" value="ECO:0007669"/>
    <property type="project" value="TreeGrafter"/>
</dbReference>
<accession>A0A401TC32</accession>
<dbReference type="Pfam" id="PF00907">
    <property type="entry name" value="T-box"/>
    <property type="match status" value="1"/>
</dbReference>
<evidence type="ECO:0000256" key="1">
    <source>
        <dbReference type="ARBA" id="ARBA00023015"/>
    </source>
</evidence>
<proteinExistence type="predicted"/>
<evidence type="ECO:0000256" key="6">
    <source>
        <dbReference type="SAM" id="MobiDB-lite"/>
    </source>
</evidence>
<keyword evidence="4 5" id="KW-0539">Nucleus</keyword>
<dbReference type="Proteomes" id="UP000287033">
    <property type="component" value="Unassembled WGS sequence"/>
</dbReference>
<keyword evidence="2 5" id="KW-0238">DNA-binding</keyword>
<organism evidence="8 9">
    <name type="scientific">Chiloscyllium punctatum</name>
    <name type="common">Brownbanded bambooshark</name>
    <name type="synonym">Hemiscyllium punctatum</name>
    <dbReference type="NCBI Taxonomy" id="137246"/>
    <lineage>
        <taxon>Eukaryota</taxon>
        <taxon>Metazoa</taxon>
        <taxon>Chordata</taxon>
        <taxon>Craniata</taxon>
        <taxon>Vertebrata</taxon>
        <taxon>Chondrichthyes</taxon>
        <taxon>Elasmobranchii</taxon>
        <taxon>Galeomorphii</taxon>
        <taxon>Galeoidea</taxon>
        <taxon>Orectolobiformes</taxon>
        <taxon>Hemiscylliidae</taxon>
        <taxon>Chiloscyllium</taxon>
    </lineage>
</organism>
<dbReference type="GO" id="GO:0000978">
    <property type="term" value="F:RNA polymerase II cis-regulatory region sequence-specific DNA binding"/>
    <property type="evidence" value="ECO:0007669"/>
    <property type="project" value="InterPro"/>
</dbReference>
<comment type="subcellular location">
    <subcellularLocation>
        <location evidence="5">Nucleus</location>
    </subcellularLocation>
</comment>
<dbReference type="InterPro" id="IPR046360">
    <property type="entry name" value="T-box_DNA-bd"/>
</dbReference>
<evidence type="ECO:0000256" key="2">
    <source>
        <dbReference type="ARBA" id="ARBA00023125"/>
    </source>
</evidence>
<dbReference type="PANTHER" id="PTHR11267">
    <property type="entry name" value="T-BOX PROTEIN-RELATED"/>
    <property type="match status" value="1"/>
</dbReference>
<gene>
    <name evidence="8" type="ORF">chiPu_0023958</name>
</gene>
<dbReference type="SUPFAM" id="SSF49417">
    <property type="entry name" value="p53-like transcription factors"/>
    <property type="match status" value="1"/>
</dbReference>
<dbReference type="GO" id="GO:0001708">
    <property type="term" value="P:cell fate specification"/>
    <property type="evidence" value="ECO:0007669"/>
    <property type="project" value="TreeGrafter"/>
</dbReference>
<evidence type="ECO:0000256" key="5">
    <source>
        <dbReference type="PROSITE-ProRule" id="PRU00201"/>
    </source>
</evidence>
<dbReference type="InterPro" id="IPR036960">
    <property type="entry name" value="T-box_sf"/>
</dbReference>
<dbReference type="InterPro" id="IPR001699">
    <property type="entry name" value="TF_T-box"/>
</dbReference>
<feature type="region of interest" description="Disordered" evidence="6">
    <location>
        <begin position="26"/>
        <end position="50"/>
    </location>
</feature>
<comment type="caution">
    <text evidence="5">Lacks conserved residue(s) required for the propagation of feature annotation.</text>
</comment>
<dbReference type="GO" id="GO:0005634">
    <property type="term" value="C:nucleus"/>
    <property type="evidence" value="ECO:0007669"/>
    <property type="project" value="UniProtKB-SubCell"/>
</dbReference>
<dbReference type="AlphaFoldDB" id="A0A401TC32"/>
<dbReference type="PROSITE" id="PS50252">
    <property type="entry name" value="TBOX_3"/>
    <property type="match status" value="1"/>
</dbReference>
<dbReference type="STRING" id="137246.A0A401TC32"/>
<dbReference type="PANTHER" id="PTHR11267:SF195">
    <property type="entry name" value="OPTOMOTOR-BLIND-RELATED-GENE-1, ISOFORM A"/>
    <property type="match status" value="1"/>
</dbReference>
<dbReference type="GO" id="GO:0000785">
    <property type="term" value="C:chromatin"/>
    <property type="evidence" value="ECO:0007669"/>
    <property type="project" value="TreeGrafter"/>
</dbReference>
<keyword evidence="3" id="KW-0804">Transcription</keyword>
<feature type="domain" description="T-box" evidence="7">
    <location>
        <begin position="62"/>
        <end position="85"/>
    </location>
</feature>
<evidence type="ECO:0000256" key="4">
    <source>
        <dbReference type="ARBA" id="ARBA00023242"/>
    </source>
</evidence>
<dbReference type="GO" id="GO:0045893">
    <property type="term" value="P:positive regulation of DNA-templated transcription"/>
    <property type="evidence" value="ECO:0007669"/>
    <property type="project" value="InterPro"/>
</dbReference>
<evidence type="ECO:0000313" key="9">
    <source>
        <dbReference type="Proteomes" id="UP000287033"/>
    </source>
</evidence>
<comment type="caution">
    <text evidence="8">The sequence shown here is derived from an EMBL/GenBank/DDBJ whole genome shotgun (WGS) entry which is preliminary data.</text>
</comment>
<dbReference type="OrthoDB" id="9372379at2759"/>